<evidence type="ECO:0000256" key="4">
    <source>
        <dbReference type="ARBA" id="ARBA00022679"/>
    </source>
</evidence>
<dbReference type="Proteomes" id="UP000326170">
    <property type="component" value="Chromosome"/>
</dbReference>
<dbReference type="InterPro" id="IPR004358">
    <property type="entry name" value="Sig_transdc_His_kin-like_C"/>
</dbReference>
<evidence type="ECO:0000313" key="9">
    <source>
        <dbReference type="EMBL" id="QFU81822.1"/>
    </source>
</evidence>
<reference evidence="9 10" key="1">
    <citation type="journal article" date="2007" name="Int. J. Syst. Evol. Microbiol.">
        <title>Natronorubrum sulfidifaciens sp. nov., an extremely haloalkaliphilic archaeon isolated from Aiding salt lake in Xin-Jiang, China.</title>
        <authorList>
            <person name="Cui H.L."/>
            <person name="Tohty D."/>
            <person name="Liu H.C."/>
            <person name="Liu S.J."/>
            <person name="Oren A."/>
            <person name="Zhou P.J."/>
        </authorList>
    </citation>
    <scope>NUCLEOTIDE SEQUENCE [LARGE SCALE GENOMIC DNA]</scope>
    <source>
        <strain evidence="9 10">7-3</strain>
    </source>
</reference>
<evidence type="ECO:0000256" key="3">
    <source>
        <dbReference type="ARBA" id="ARBA00022553"/>
    </source>
</evidence>
<feature type="domain" description="PAS" evidence="8">
    <location>
        <begin position="152"/>
        <end position="205"/>
    </location>
</feature>
<evidence type="ECO:0000259" key="7">
    <source>
        <dbReference type="PROSITE" id="PS50109"/>
    </source>
</evidence>
<dbReference type="PROSITE" id="PS50112">
    <property type="entry name" value="PAS"/>
    <property type="match status" value="1"/>
</dbReference>
<evidence type="ECO:0000259" key="8">
    <source>
        <dbReference type="PROSITE" id="PS50112"/>
    </source>
</evidence>
<dbReference type="SMART" id="SM00091">
    <property type="entry name" value="PAS"/>
    <property type="match status" value="1"/>
</dbReference>
<dbReference type="AlphaFoldDB" id="A0A5P9P119"/>
<dbReference type="Pfam" id="PF00512">
    <property type="entry name" value="HisKA"/>
    <property type="match status" value="1"/>
</dbReference>
<evidence type="ECO:0000313" key="10">
    <source>
        <dbReference type="Proteomes" id="UP000326170"/>
    </source>
</evidence>
<dbReference type="InterPro" id="IPR036890">
    <property type="entry name" value="HATPase_C_sf"/>
</dbReference>
<comment type="catalytic activity">
    <reaction evidence="1">
        <text>ATP + protein L-histidine = ADP + protein N-phospho-L-histidine.</text>
        <dbReference type="EC" id="2.7.13.3"/>
    </reaction>
</comment>
<feature type="transmembrane region" description="Helical" evidence="6">
    <location>
        <begin position="26"/>
        <end position="43"/>
    </location>
</feature>
<dbReference type="Pfam" id="PF13426">
    <property type="entry name" value="PAS_9"/>
    <property type="match status" value="1"/>
</dbReference>
<dbReference type="Gene3D" id="3.30.450.20">
    <property type="entry name" value="PAS domain"/>
    <property type="match status" value="1"/>
</dbReference>
<dbReference type="InterPro" id="IPR005467">
    <property type="entry name" value="His_kinase_dom"/>
</dbReference>
<keyword evidence="6" id="KW-0812">Transmembrane</keyword>
<dbReference type="CDD" id="cd00130">
    <property type="entry name" value="PAS"/>
    <property type="match status" value="1"/>
</dbReference>
<dbReference type="InterPro" id="IPR036097">
    <property type="entry name" value="HisK_dim/P_sf"/>
</dbReference>
<name>A0A5P9P119_9EURY</name>
<dbReference type="PRINTS" id="PR00344">
    <property type="entry name" value="BCTRLSENSOR"/>
</dbReference>
<dbReference type="NCBIfam" id="TIGR00229">
    <property type="entry name" value="sensory_box"/>
    <property type="match status" value="1"/>
</dbReference>
<evidence type="ECO:0000256" key="1">
    <source>
        <dbReference type="ARBA" id="ARBA00000085"/>
    </source>
</evidence>
<dbReference type="GO" id="GO:0000155">
    <property type="term" value="F:phosphorelay sensor kinase activity"/>
    <property type="evidence" value="ECO:0007669"/>
    <property type="project" value="InterPro"/>
</dbReference>
<dbReference type="SUPFAM" id="SSF55785">
    <property type="entry name" value="PYP-like sensor domain (PAS domain)"/>
    <property type="match status" value="1"/>
</dbReference>
<feature type="transmembrane region" description="Helical" evidence="6">
    <location>
        <begin position="88"/>
        <end position="108"/>
    </location>
</feature>
<dbReference type="InterPro" id="IPR003594">
    <property type="entry name" value="HATPase_dom"/>
</dbReference>
<feature type="domain" description="Histidine kinase" evidence="7">
    <location>
        <begin position="281"/>
        <end position="494"/>
    </location>
</feature>
<gene>
    <name evidence="9" type="ORF">GCU68_04310</name>
</gene>
<keyword evidence="4" id="KW-0808">Transferase</keyword>
<keyword evidence="10" id="KW-1185">Reference proteome</keyword>
<dbReference type="InterPro" id="IPR003661">
    <property type="entry name" value="HisK_dim/P_dom"/>
</dbReference>
<dbReference type="PANTHER" id="PTHR43304:SF1">
    <property type="entry name" value="PAC DOMAIN-CONTAINING PROTEIN"/>
    <property type="match status" value="1"/>
</dbReference>
<evidence type="ECO:0000256" key="5">
    <source>
        <dbReference type="ARBA" id="ARBA00022777"/>
    </source>
</evidence>
<dbReference type="PROSITE" id="PS50109">
    <property type="entry name" value="HIS_KIN"/>
    <property type="match status" value="1"/>
</dbReference>
<evidence type="ECO:0000256" key="6">
    <source>
        <dbReference type="SAM" id="Phobius"/>
    </source>
</evidence>
<keyword evidence="3" id="KW-0597">Phosphoprotein</keyword>
<dbReference type="Gene3D" id="3.30.565.10">
    <property type="entry name" value="Histidine kinase-like ATPase, C-terminal domain"/>
    <property type="match status" value="1"/>
</dbReference>
<dbReference type="SUPFAM" id="SSF55874">
    <property type="entry name" value="ATPase domain of HSP90 chaperone/DNA topoisomerase II/histidine kinase"/>
    <property type="match status" value="1"/>
</dbReference>
<dbReference type="Gene3D" id="1.10.287.130">
    <property type="match status" value="1"/>
</dbReference>
<dbReference type="EC" id="2.7.13.3" evidence="2"/>
<dbReference type="SMART" id="SM00387">
    <property type="entry name" value="HATPase_c"/>
    <property type="match status" value="1"/>
</dbReference>
<dbReference type="InterPro" id="IPR000014">
    <property type="entry name" value="PAS"/>
</dbReference>
<dbReference type="InterPro" id="IPR052162">
    <property type="entry name" value="Sensor_kinase/Photoreceptor"/>
</dbReference>
<dbReference type="FunFam" id="3.30.565.10:FF:000006">
    <property type="entry name" value="Sensor histidine kinase WalK"/>
    <property type="match status" value="1"/>
</dbReference>
<dbReference type="OrthoDB" id="106630at2157"/>
<dbReference type="InterPro" id="IPR035965">
    <property type="entry name" value="PAS-like_dom_sf"/>
</dbReference>
<dbReference type="SUPFAM" id="SSF47384">
    <property type="entry name" value="Homodimeric domain of signal transducing histidine kinase"/>
    <property type="match status" value="1"/>
</dbReference>
<dbReference type="KEGG" id="nas:GCU68_04310"/>
<dbReference type="EMBL" id="CP045488">
    <property type="protein sequence ID" value="QFU81822.1"/>
    <property type="molecule type" value="Genomic_DNA"/>
</dbReference>
<dbReference type="SMART" id="SM00388">
    <property type="entry name" value="HisKA"/>
    <property type="match status" value="1"/>
</dbReference>
<dbReference type="PANTHER" id="PTHR43304">
    <property type="entry name" value="PHYTOCHROME-LIKE PROTEIN CPH1"/>
    <property type="match status" value="1"/>
</dbReference>
<accession>A0A5P9P119</accession>
<dbReference type="Pfam" id="PF02518">
    <property type="entry name" value="HATPase_c"/>
    <property type="match status" value="1"/>
</dbReference>
<keyword evidence="6" id="KW-1133">Transmembrane helix</keyword>
<sequence length="496" mass="55412">METRSAESLKYGAVLTILSMANSRNIVVLGYLLLIVAAIHSVYKVVTGGLVLNAVFDFLLIGFSGLLTVYVGSWVTSSEIDAAFYPRVIRWSLGGVGVMLVFLFIRALHPGISNPFSHSTRAIALAIASVAGLGIGIHDARALTREHELQREHDRFRAVFDRSFDAMVIADDSGRYIDINESASKLFGHSADELRGRTIDEFAPQGYDFEEEWQDFQTSTNERGTFPLVRSDGTTRHVEYAASRDISAGQHLSILRDITTRVEYQRKLEESNERLEQFAYAASHDLQEPLRMITSYLQLLEERYGDDLDTDGEEFIEFAVDGAERMREMIDGLLTYSRVETQGDPFEPVELAQIVADVRTDLQLRIEDTDAKITIGELPQVYGDDGQLRHVFQNLLSNAIEYSGEGPPRVHITAERDGREWRISIRDEGIGIDPDDTGRIFEVFQRLHSSEEYEGTGIGLALCKRIVERHGGEIRVDSEPGVGSTFSITLPAVPDS</sequence>
<proteinExistence type="predicted"/>
<evidence type="ECO:0000256" key="2">
    <source>
        <dbReference type="ARBA" id="ARBA00012438"/>
    </source>
</evidence>
<dbReference type="CDD" id="cd00082">
    <property type="entry name" value="HisKA"/>
    <property type="match status" value="1"/>
</dbReference>
<protein>
    <recommendedName>
        <fullName evidence="2">histidine kinase</fullName>
        <ecNumber evidence="2">2.7.13.3</ecNumber>
    </recommendedName>
</protein>
<keyword evidence="6" id="KW-0472">Membrane</keyword>
<keyword evidence="5" id="KW-0418">Kinase</keyword>
<feature type="transmembrane region" description="Helical" evidence="6">
    <location>
        <begin position="55"/>
        <end position="76"/>
    </location>
</feature>
<organism evidence="9 10">
    <name type="scientific">Natronorubrum aibiense</name>
    <dbReference type="NCBI Taxonomy" id="348826"/>
    <lineage>
        <taxon>Archaea</taxon>
        <taxon>Methanobacteriati</taxon>
        <taxon>Methanobacteriota</taxon>
        <taxon>Stenosarchaea group</taxon>
        <taxon>Halobacteria</taxon>
        <taxon>Halobacteriales</taxon>
        <taxon>Natrialbaceae</taxon>
        <taxon>Natronorubrum</taxon>
    </lineage>
</organism>